<keyword evidence="3" id="KW-1185">Reference proteome</keyword>
<name>A0A8T0MMA3_PANVG</name>
<accession>A0A8T0MMA3</accession>
<feature type="compositionally biased region" description="Low complexity" evidence="1">
    <location>
        <begin position="1"/>
        <end position="16"/>
    </location>
</feature>
<evidence type="ECO:0000313" key="3">
    <source>
        <dbReference type="Proteomes" id="UP000823388"/>
    </source>
</evidence>
<proteinExistence type="predicted"/>
<dbReference type="AlphaFoldDB" id="A0A8T0MMA3"/>
<dbReference type="Proteomes" id="UP000823388">
    <property type="component" value="Chromosome 9N"/>
</dbReference>
<feature type="region of interest" description="Disordered" evidence="1">
    <location>
        <begin position="1"/>
        <end position="44"/>
    </location>
</feature>
<sequence length="196" mass="20969">MSQAPPSSLSSSCGPRGSRRQPRLASPPAIAQSARPPPPARLRPLLRRPDAQFRAPTPAQSTTWTRSCSVRPAAPHLVACRRAIHTPTSSCAVAAFAPLGYPVPCSSPSPVDDPDPHLLGAPCCVHTAQRLPRGATLPLHHSGRVRRRCHRLGAGPTVHCAVLCHCAVPTREPMVFAFTHPQASFRYSILTSICLI</sequence>
<organism evidence="2 3">
    <name type="scientific">Panicum virgatum</name>
    <name type="common">Blackwell switchgrass</name>
    <dbReference type="NCBI Taxonomy" id="38727"/>
    <lineage>
        <taxon>Eukaryota</taxon>
        <taxon>Viridiplantae</taxon>
        <taxon>Streptophyta</taxon>
        <taxon>Embryophyta</taxon>
        <taxon>Tracheophyta</taxon>
        <taxon>Spermatophyta</taxon>
        <taxon>Magnoliopsida</taxon>
        <taxon>Liliopsida</taxon>
        <taxon>Poales</taxon>
        <taxon>Poaceae</taxon>
        <taxon>PACMAD clade</taxon>
        <taxon>Panicoideae</taxon>
        <taxon>Panicodae</taxon>
        <taxon>Paniceae</taxon>
        <taxon>Panicinae</taxon>
        <taxon>Panicum</taxon>
        <taxon>Panicum sect. Hiantes</taxon>
    </lineage>
</organism>
<gene>
    <name evidence="2" type="ORF">PVAP13_9NG386046</name>
</gene>
<comment type="caution">
    <text evidence="2">The sequence shown here is derived from an EMBL/GenBank/DDBJ whole genome shotgun (WGS) entry which is preliminary data.</text>
</comment>
<dbReference type="EMBL" id="CM029054">
    <property type="protein sequence ID" value="KAG2538105.1"/>
    <property type="molecule type" value="Genomic_DNA"/>
</dbReference>
<evidence type="ECO:0000256" key="1">
    <source>
        <dbReference type="SAM" id="MobiDB-lite"/>
    </source>
</evidence>
<evidence type="ECO:0000313" key="2">
    <source>
        <dbReference type="EMBL" id="KAG2538105.1"/>
    </source>
</evidence>
<protein>
    <submittedName>
        <fullName evidence="2">Uncharacterized protein</fullName>
    </submittedName>
</protein>
<reference evidence="2" key="1">
    <citation type="submission" date="2020-05" db="EMBL/GenBank/DDBJ databases">
        <title>WGS assembly of Panicum virgatum.</title>
        <authorList>
            <person name="Lovell J.T."/>
            <person name="Jenkins J."/>
            <person name="Shu S."/>
            <person name="Juenger T.E."/>
            <person name="Schmutz J."/>
        </authorList>
    </citation>
    <scope>NUCLEOTIDE SEQUENCE</scope>
    <source>
        <strain evidence="2">AP13</strain>
    </source>
</reference>